<evidence type="ECO:0000313" key="4">
    <source>
        <dbReference type="Proteomes" id="UP001151518"/>
    </source>
</evidence>
<dbReference type="EMBL" id="JANBTW010000015">
    <property type="protein sequence ID" value="KAJ2679053.1"/>
    <property type="molecule type" value="Genomic_DNA"/>
</dbReference>
<evidence type="ECO:0000259" key="2">
    <source>
        <dbReference type="Pfam" id="PF20636"/>
    </source>
</evidence>
<feature type="region of interest" description="Disordered" evidence="1">
    <location>
        <begin position="93"/>
        <end position="155"/>
    </location>
</feature>
<protein>
    <recommendedName>
        <fullName evidence="2">Survival Motor Neuron Gemin2-binding domain-containing protein</fullName>
    </recommendedName>
</protein>
<dbReference type="AlphaFoldDB" id="A0A9W8G9K6"/>
<dbReference type="InterPro" id="IPR040424">
    <property type="entry name" value="Smn1"/>
</dbReference>
<dbReference type="CDD" id="cd22851">
    <property type="entry name" value="SMN_N"/>
    <property type="match status" value="1"/>
</dbReference>
<dbReference type="InterPro" id="IPR049481">
    <property type="entry name" value="SMN_G2-BD"/>
</dbReference>
<sequence>MAGRQIVSYDDLFTDTENEAVGLQGGLRNLHPDQASDSSSTSDDGMGSSAIAHPDAWDDSELIRAWDSAIGDYRKHHADLLGDETYLAQRHRESAVGEWEHVQSATAQKDEQQAGTDKKRKRKEAEPTESVEQPGGGENEECAAELGTYPEPPQSEEEALYKLNMAWYYAGYYAGYYQVSRKHEHSADKPKS</sequence>
<reference evidence="3" key="1">
    <citation type="submission" date="2022-07" db="EMBL/GenBank/DDBJ databases">
        <title>Phylogenomic reconstructions and comparative analyses of Kickxellomycotina fungi.</title>
        <authorList>
            <person name="Reynolds N.K."/>
            <person name="Stajich J.E."/>
            <person name="Barry K."/>
            <person name="Grigoriev I.V."/>
            <person name="Crous P."/>
            <person name="Smith M.E."/>
        </authorList>
    </citation>
    <scope>NUCLEOTIDE SEQUENCE</scope>
    <source>
        <strain evidence="3">NRRL 3115</strain>
    </source>
</reference>
<dbReference type="Pfam" id="PF20636">
    <property type="entry name" value="SMN_G2-BD"/>
    <property type="match status" value="1"/>
</dbReference>
<feature type="compositionally biased region" description="Low complexity" evidence="1">
    <location>
        <begin position="36"/>
        <end position="49"/>
    </location>
</feature>
<comment type="caution">
    <text evidence="3">The sequence shown here is derived from an EMBL/GenBank/DDBJ whole genome shotgun (WGS) entry which is preliminary data.</text>
</comment>
<evidence type="ECO:0000256" key="1">
    <source>
        <dbReference type="SAM" id="MobiDB-lite"/>
    </source>
</evidence>
<dbReference type="Proteomes" id="UP001151518">
    <property type="component" value="Unassembled WGS sequence"/>
</dbReference>
<gene>
    <name evidence="3" type="ORF">GGI25_001825</name>
</gene>
<dbReference type="PANTHER" id="PTHR39267:SF1">
    <property type="entry name" value="SURVIVAL MOTOR NEURON PROTEIN"/>
    <property type="match status" value="1"/>
</dbReference>
<evidence type="ECO:0000313" key="3">
    <source>
        <dbReference type="EMBL" id="KAJ2679053.1"/>
    </source>
</evidence>
<dbReference type="OrthoDB" id="197400at2759"/>
<feature type="domain" description="Survival Motor Neuron Gemin2-binding" evidence="2">
    <location>
        <begin position="53"/>
        <end position="78"/>
    </location>
</feature>
<feature type="region of interest" description="Disordered" evidence="1">
    <location>
        <begin position="26"/>
        <end position="58"/>
    </location>
</feature>
<proteinExistence type="predicted"/>
<name>A0A9W8G9K6_9FUNG</name>
<accession>A0A9W8G9K6</accession>
<dbReference type="PANTHER" id="PTHR39267">
    <property type="entry name" value="SURVIVAL MOTOR NEURON-LIKE PROTEIN 1"/>
    <property type="match status" value="1"/>
</dbReference>
<organism evidence="3 4">
    <name type="scientific">Coemansia spiralis</name>
    <dbReference type="NCBI Taxonomy" id="417178"/>
    <lineage>
        <taxon>Eukaryota</taxon>
        <taxon>Fungi</taxon>
        <taxon>Fungi incertae sedis</taxon>
        <taxon>Zoopagomycota</taxon>
        <taxon>Kickxellomycotina</taxon>
        <taxon>Kickxellomycetes</taxon>
        <taxon>Kickxellales</taxon>
        <taxon>Kickxellaceae</taxon>
        <taxon>Coemansia</taxon>
    </lineage>
</organism>